<organism evidence="1 2">
    <name type="scientific">Dickeya phage vB_DsoM_AD1</name>
    <dbReference type="NCBI Taxonomy" id="2283029"/>
    <lineage>
        <taxon>Viruses</taxon>
        <taxon>Duplodnaviria</taxon>
        <taxon>Heunggongvirae</taxon>
        <taxon>Uroviricota</taxon>
        <taxon>Caudoviricetes</taxon>
        <taxon>Alexandravirus</taxon>
        <taxon>Alexandravirus AD1</taxon>
    </lineage>
</organism>
<accession>A0A384ZXX4</accession>
<proteinExistence type="predicted"/>
<keyword evidence="2" id="KW-1185">Reference proteome</keyword>
<dbReference type="Proteomes" id="UP000262440">
    <property type="component" value="Segment"/>
</dbReference>
<gene>
    <name evidence="1" type="ORF">AD1_066</name>
</gene>
<protein>
    <submittedName>
        <fullName evidence="1">Uncharacterized protein</fullName>
    </submittedName>
</protein>
<evidence type="ECO:0000313" key="2">
    <source>
        <dbReference type="Proteomes" id="UP000262440"/>
    </source>
</evidence>
<reference evidence="1 2" key="1">
    <citation type="journal article" date="2018" name="Front. Microbiol.">
        <title>Jumbo Bacteriophages Are Represented Within an Increasing Diversity of Environmental Viruses Infecting the Emerging Phytopathogen, Dickeya solani.</title>
        <authorList>
            <person name="Day A.W."/>
            <person name="Ahn J."/>
            <person name="Salmond G.P.C."/>
        </authorList>
    </citation>
    <scope>NUCLEOTIDE SEQUENCE [LARGE SCALE GENOMIC DNA]</scope>
</reference>
<evidence type="ECO:0000313" key="1">
    <source>
        <dbReference type="EMBL" id="AXG67110.1"/>
    </source>
</evidence>
<sequence>MAALSLHLFENVANEQEFAERRFHKSIMFMHGVSSNSPYAKDSQPVTFAVYEVGDTRTYAATVGQKLPEHLQEAMNLEPVRVWQLIRRGNDVFFVGESSEAIVADNVVPLEIRVEGGQDAERCWSRA</sequence>
<dbReference type="EMBL" id="MH460463">
    <property type="protein sequence ID" value="AXG67110.1"/>
    <property type="molecule type" value="Genomic_DNA"/>
</dbReference>
<name>A0A384ZXX4_9CAUD</name>